<dbReference type="InParanoid" id="D2VT98"/>
<accession>D2VT98</accession>
<proteinExistence type="predicted"/>
<dbReference type="Proteomes" id="UP000006671">
    <property type="component" value="Unassembled WGS sequence"/>
</dbReference>
<dbReference type="KEGG" id="ngr:NAEGRDRAFT_72224"/>
<name>D2VT98_NAEGR</name>
<dbReference type="AlphaFoldDB" id="D2VT98"/>
<feature type="region of interest" description="Disordered" evidence="1">
    <location>
        <begin position="1"/>
        <end position="35"/>
    </location>
</feature>
<dbReference type="EMBL" id="GG738896">
    <property type="protein sequence ID" value="EFC39896.1"/>
    <property type="molecule type" value="Genomic_DNA"/>
</dbReference>
<feature type="compositionally biased region" description="Low complexity" evidence="1">
    <location>
        <begin position="23"/>
        <end position="35"/>
    </location>
</feature>
<sequence>MGNKFNKATSRKEKKTLNSSISNTTTTNTNNNNNNTTNYYDIVIEHKVHHKHHNSKHHYHHYDMSTEHEHTIEEEGLTEITEFDITPQTPPTPTLLYPHPYESSHSNTLTLSHSNNTLSDYEDSIQDSNLFHSSIVYLKNSYSNQQYL</sequence>
<evidence type="ECO:0000256" key="1">
    <source>
        <dbReference type="SAM" id="MobiDB-lite"/>
    </source>
</evidence>
<evidence type="ECO:0000313" key="3">
    <source>
        <dbReference type="Proteomes" id="UP000006671"/>
    </source>
</evidence>
<keyword evidence="3" id="KW-1185">Reference proteome</keyword>
<dbReference type="GeneID" id="8854306"/>
<evidence type="ECO:0000313" key="2">
    <source>
        <dbReference type="EMBL" id="EFC39896.1"/>
    </source>
</evidence>
<dbReference type="RefSeq" id="XP_002672640.1">
    <property type="nucleotide sequence ID" value="XM_002672594.1"/>
</dbReference>
<dbReference type="VEuPathDB" id="AmoebaDB:NAEGRDRAFT_72224"/>
<protein>
    <submittedName>
        <fullName evidence="2">Predicted protein</fullName>
    </submittedName>
</protein>
<organism evidence="3">
    <name type="scientific">Naegleria gruberi</name>
    <name type="common">Amoeba</name>
    <dbReference type="NCBI Taxonomy" id="5762"/>
    <lineage>
        <taxon>Eukaryota</taxon>
        <taxon>Discoba</taxon>
        <taxon>Heterolobosea</taxon>
        <taxon>Tetramitia</taxon>
        <taxon>Eutetramitia</taxon>
        <taxon>Vahlkampfiidae</taxon>
        <taxon>Naegleria</taxon>
    </lineage>
</organism>
<reference evidence="2 3" key="1">
    <citation type="journal article" date="2010" name="Cell">
        <title>The genome of Naegleria gruberi illuminates early eukaryotic versatility.</title>
        <authorList>
            <person name="Fritz-Laylin L.K."/>
            <person name="Prochnik S.E."/>
            <person name="Ginger M.L."/>
            <person name="Dacks J.B."/>
            <person name="Carpenter M.L."/>
            <person name="Field M.C."/>
            <person name="Kuo A."/>
            <person name="Paredez A."/>
            <person name="Chapman J."/>
            <person name="Pham J."/>
            <person name="Shu S."/>
            <person name="Neupane R."/>
            <person name="Cipriano M."/>
            <person name="Mancuso J."/>
            <person name="Tu H."/>
            <person name="Salamov A."/>
            <person name="Lindquist E."/>
            <person name="Shapiro H."/>
            <person name="Lucas S."/>
            <person name="Grigoriev I.V."/>
            <person name="Cande W.Z."/>
            <person name="Fulton C."/>
            <person name="Rokhsar D.S."/>
            <person name="Dawson S.C."/>
        </authorList>
    </citation>
    <scope>NUCLEOTIDE SEQUENCE [LARGE SCALE GENOMIC DNA]</scope>
    <source>
        <strain evidence="2 3">NEG-M</strain>
    </source>
</reference>
<gene>
    <name evidence="2" type="ORF">NAEGRDRAFT_72224</name>
</gene>